<evidence type="ECO:0000313" key="8">
    <source>
        <dbReference type="Proteomes" id="UP000471705"/>
    </source>
</evidence>
<proteinExistence type="predicted"/>
<evidence type="ECO:0000256" key="2">
    <source>
        <dbReference type="ARBA" id="ARBA00022691"/>
    </source>
</evidence>
<evidence type="ECO:0000256" key="4">
    <source>
        <dbReference type="ARBA" id="ARBA00023004"/>
    </source>
</evidence>
<name>A0A7K3VT59_RHILE</name>
<protein>
    <submittedName>
        <fullName evidence="7">Radical SAM protein</fullName>
    </submittedName>
</protein>
<feature type="domain" description="Radical SAM core" evidence="6">
    <location>
        <begin position="102"/>
        <end position="309"/>
    </location>
</feature>
<evidence type="ECO:0000259" key="6">
    <source>
        <dbReference type="PROSITE" id="PS51918"/>
    </source>
</evidence>
<dbReference type="PROSITE" id="PS51918">
    <property type="entry name" value="RADICAL_SAM"/>
    <property type="match status" value="1"/>
</dbReference>
<organism evidence="7 8">
    <name type="scientific">Rhizobium leguminosarum</name>
    <dbReference type="NCBI Taxonomy" id="384"/>
    <lineage>
        <taxon>Bacteria</taxon>
        <taxon>Pseudomonadati</taxon>
        <taxon>Pseudomonadota</taxon>
        <taxon>Alphaproteobacteria</taxon>
        <taxon>Hyphomicrobiales</taxon>
        <taxon>Rhizobiaceae</taxon>
        <taxon>Rhizobium/Agrobacterium group</taxon>
        <taxon>Rhizobium</taxon>
    </lineage>
</organism>
<dbReference type="GO" id="GO:0051536">
    <property type="term" value="F:iron-sulfur cluster binding"/>
    <property type="evidence" value="ECO:0007669"/>
    <property type="project" value="UniProtKB-KW"/>
</dbReference>
<reference evidence="7 8" key="1">
    <citation type="submission" date="2019-12" db="EMBL/GenBank/DDBJ databases">
        <title>Rhizobium genotypes associated with high levels of biological nitrogen fixation by grain legumes in a temperate-maritime cropping system.</title>
        <authorList>
            <person name="Maluk M."/>
            <person name="Francesc Ferrando Molina F."/>
            <person name="Lopez Del Egido L."/>
            <person name="Lafos M."/>
            <person name="Langarica-Fuentes A."/>
            <person name="Gebre Yohannes G."/>
            <person name="Young M.W."/>
            <person name="Martin P."/>
            <person name="Gantlett R."/>
            <person name="Kenicer G."/>
            <person name="Hawes C."/>
            <person name="Begg G.S."/>
            <person name="Quilliam R.S."/>
            <person name="Squire G.R."/>
            <person name="Poole P.S."/>
            <person name="Young P.W."/>
            <person name="Iannetta P.M."/>
            <person name="James E.K."/>
        </authorList>
    </citation>
    <scope>NUCLEOTIDE SEQUENCE [LARGE SCALE GENOMIC DNA]</scope>
    <source>
        <strain evidence="7 8">JHI54</strain>
    </source>
</reference>
<dbReference type="InterPro" id="IPR013785">
    <property type="entry name" value="Aldolase_TIM"/>
</dbReference>
<dbReference type="SUPFAM" id="SSF102114">
    <property type="entry name" value="Radical SAM enzymes"/>
    <property type="match status" value="1"/>
</dbReference>
<dbReference type="RefSeq" id="WP_164050667.1">
    <property type="nucleotide sequence ID" value="NZ_WUFV01000041.1"/>
</dbReference>
<dbReference type="SFLD" id="SFLDG01386">
    <property type="entry name" value="main_SPASM_domain-containing"/>
    <property type="match status" value="1"/>
</dbReference>
<dbReference type="CDD" id="cd01335">
    <property type="entry name" value="Radical_SAM"/>
    <property type="match status" value="1"/>
</dbReference>
<comment type="cofactor">
    <cofactor evidence="1">
        <name>[4Fe-4S] cluster</name>
        <dbReference type="ChEBI" id="CHEBI:49883"/>
    </cofactor>
</comment>
<accession>A0A7K3VT59</accession>
<dbReference type="SFLD" id="SFLDG01067">
    <property type="entry name" value="SPASM/twitch_domain_containing"/>
    <property type="match status" value="1"/>
</dbReference>
<keyword evidence="3" id="KW-0479">Metal-binding</keyword>
<comment type="caution">
    <text evidence="7">The sequence shown here is derived from an EMBL/GenBank/DDBJ whole genome shotgun (WGS) entry which is preliminary data.</text>
</comment>
<gene>
    <name evidence="7" type="ORF">GR257_36950</name>
</gene>
<dbReference type="Gene3D" id="3.20.20.70">
    <property type="entry name" value="Aldolase class I"/>
    <property type="match status" value="1"/>
</dbReference>
<evidence type="ECO:0000313" key="7">
    <source>
        <dbReference type="EMBL" id="NEK20353.1"/>
    </source>
</evidence>
<dbReference type="PANTHER" id="PTHR11228">
    <property type="entry name" value="RADICAL SAM DOMAIN PROTEIN"/>
    <property type="match status" value="1"/>
</dbReference>
<dbReference type="NCBIfam" id="TIGR04085">
    <property type="entry name" value="rSAM_more_4Fe4S"/>
    <property type="match status" value="1"/>
</dbReference>
<keyword evidence="5" id="KW-0411">Iron-sulfur</keyword>
<dbReference type="InterPro" id="IPR007197">
    <property type="entry name" value="rSAM"/>
</dbReference>
<keyword evidence="4" id="KW-0408">Iron</keyword>
<dbReference type="EMBL" id="WUFV01000041">
    <property type="protein sequence ID" value="NEK20353.1"/>
    <property type="molecule type" value="Genomic_DNA"/>
</dbReference>
<dbReference type="InterPro" id="IPR058240">
    <property type="entry name" value="rSAM_sf"/>
</dbReference>
<dbReference type="Proteomes" id="UP000471705">
    <property type="component" value="Unassembled WGS sequence"/>
</dbReference>
<evidence type="ECO:0000256" key="3">
    <source>
        <dbReference type="ARBA" id="ARBA00022723"/>
    </source>
</evidence>
<dbReference type="GO" id="GO:0003824">
    <property type="term" value="F:catalytic activity"/>
    <property type="evidence" value="ECO:0007669"/>
    <property type="project" value="InterPro"/>
</dbReference>
<dbReference type="Pfam" id="PF04055">
    <property type="entry name" value="Radical_SAM"/>
    <property type="match status" value="1"/>
</dbReference>
<dbReference type="InterPro" id="IPR050377">
    <property type="entry name" value="Radical_SAM_PqqE_MftC-like"/>
</dbReference>
<evidence type="ECO:0000256" key="1">
    <source>
        <dbReference type="ARBA" id="ARBA00001966"/>
    </source>
</evidence>
<dbReference type="Pfam" id="PF13186">
    <property type="entry name" value="SPASM"/>
    <property type="match status" value="1"/>
</dbReference>
<dbReference type="InterPro" id="IPR023885">
    <property type="entry name" value="4Fe4S-binding_SPASM_dom"/>
</dbReference>
<dbReference type="PANTHER" id="PTHR11228:SF7">
    <property type="entry name" value="PQQA PEPTIDE CYCLASE"/>
    <property type="match status" value="1"/>
</dbReference>
<sequence>MTKMTGLLIDAPVLFPSLRENVVIVPGPSAVGIYDLNAGEFHRVTSAAGGVLSSCDGLTSIVDRPSDEQDFIYEAVAKGIVSLHSKPTPTKRTELAEAIRPLRPPKFAWIEITSKCNQVCLHCFLGEDLNRSPHVAAEKLKARADELAALGVEQVVISGGEPTLHPDFEEILDYFSKKSFSLTVLTNGSYKKIVRYIELFKRYKVTAKIPLLGWGDSHDRMTGTPGSFHRAIAAIKEFCLNGVHTQLGSTITALNETDVLPMREFASELGLHIEFSPIFLVGYARDNVRQLVPESMERIISVCQSCNNSAANKSTANPKSRNQSDDYAAVDLHGYLTAHHECGQKILAVLADGFVTPCLLLREKQHRIGSLHVNSLTEIVEGKADRSAFDQTMSLQQIPGCSECEARFVCKAGGCPASAYALTGFAARKNPLYDKCYYQAGSSLSEPQ</sequence>
<dbReference type="GO" id="GO:0046872">
    <property type="term" value="F:metal ion binding"/>
    <property type="evidence" value="ECO:0007669"/>
    <property type="project" value="UniProtKB-KW"/>
</dbReference>
<keyword evidence="2" id="KW-0949">S-adenosyl-L-methionine</keyword>
<dbReference type="SFLD" id="SFLDS00029">
    <property type="entry name" value="Radical_SAM"/>
    <property type="match status" value="1"/>
</dbReference>
<evidence type="ECO:0000256" key="5">
    <source>
        <dbReference type="ARBA" id="ARBA00023014"/>
    </source>
</evidence>
<dbReference type="AlphaFoldDB" id="A0A7K3VT59"/>